<feature type="domain" description="TonB-dependent receptor-like beta-barrel" evidence="12">
    <location>
        <begin position="313"/>
        <end position="834"/>
    </location>
</feature>
<keyword evidence="7 10" id="KW-0472">Membrane</keyword>
<dbReference type="Pfam" id="PF07715">
    <property type="entry name" value="Plug"/>
    <property type="match status" value="1"/>
</dbReference>
<dbReference type="PROSITE" id="PS00018">
    <property type="entry name" value="EF_HAND_1"/>
    <property type="match status" value="1"/>
</dbReference>
<dbReference type="InterPro" id="IPR036942">
    <property type="entry name" value="Beta-barrel_TonB_sf"/>
</dbReference>
<keyword evidence="3 10" id="KW-1134">Transmembrane beta strand</keyword>
<organism evidence="14 15">
    <name type="scientific">candidate division WOR-3 bacterium</name>
    <dbReference type="NCBI Taxonomy" id="2052148"/>
    <lineage>
        <taxon>Bacteria</taxon>
        <taxon>Bacteria division WOR-3</taxon>
    </lineage>
</organism>
<dbReference type="InterPro" id="IPR000531">
    <property type="entry name" value="Beta-barrel_TonB"/>
</dbReference>
<gene>
    <name evidence="14" type="ORF">ENI34_03630</name>
</gene>
<comment type="caution">
    <text evidence="14">The sequence shown here is derived from an EMBL/GenBank/DDBJ whole genome shotgun (WGS) entry which is preliminary data.</text>
</comment>
<reference evidence="14" key="1">
    <citation type="journal article" date="2020" name="mSystems">
        <title>Genome- and Community-Level Interaction Insights into Carbon Utilization and Element Cycling Functions of Hydrothermarchaeota in Hydrothermal Sediment.</title>
        <authorList>
            <person name="Zhou Z."/>
            <person name="Liu Y."/>
            <person name="Xu W."/>
            <person name="Pan J."/>
            <person name="Luo Z.H."/>
            <person name="Li M."/>
        </authorList>
    </citation>
    <scope>NUCLEOTIDE SEQUENCE</scope>
    <source>
        <strain evidence="14">HyVt-388</strain>
    </source>
</reference>
<dbReference type="Pfam" id="PF13620">
    <property type="entry name" value="CarboxypepD_reg"/>
    <property type="match status" value="1"/>
</dbReference>
<dbReference type="PANTHER" id="PTHR30069">
    <property type="entry name" value="TONB-DEPENDENT OUTER MEMBRANE RECEPTOR"/>
    <property type="match status" value="1"/>
</dbReference>
<dbReference type="AlphaFoldDB" id="A0A9C9EM84"/>
<comment type="similarity">
    <text evidence="10 11">Belongs to the TonB-dependent receptor family.</text>
</comment>
<dbReference type="EMBL" id="DRIG01000039">
    <property type="protein sequence ID" value="HEC78217.1"/>
    <property type="molecule type" value="Genomic_DNA"/>
</dbReference>
<keyword evidence="5" id="KW-0732">Signal</keyword>
<evidence type="ECO:0000313" key="14">
    <source>
        <dbReference type="EMBL" id="HEC78217.1"/>
    </source>
</evidence>
<dbReference type="InterPro" id="IPR018247">
    <property type="entry name" value="EF_Hand_1_Ca_BS"/>
</dbReference>
<dbReference type="InterPro" id="IPR039426">
    <property type="entry name" value="TonB-dep_rcpt-like"/>
</dbReference>
<name>A0A9C9EM84_UNCW3</name>
<keyword evidence="4 10" id="KW-0812">Transmembrane</keyword>
<evidence type="ECO:0000259" key="13">
    <source>
        <dbReference type="Pfam" id="PF07715"/>
    </source>
</evidence>
<evidence type="ECO:0000259" key="12">
    <source>
        <dbReference type="Pfam" id="PF00593"/>
    </source>
</evidence>
<keyword evidence="6 11" id="KW-0798">TonB box</keyword>
<evidence type="ECO:0000256" key="6">
    <source>
        <dbReference type="ARBA" id="ARBA00023077"/>
    </source>
</evidence>
<evidence type="ECO:0000256" key="2">
    <source>
        <dbReference type="ARBA" id="ARBA00022448"/>
    </source>
</evidence>
<dbReference type="PANTHER" id="PTHR30069:SF29">
    <property type="entry name" value="HEMOGLOBIN AND HEMOGLOBIN-HAPTOGLOBIN-BINDING PROTEIN 1-RELATED"/>
    <property type="match status" value="1"/>
</dbReference>
<keyword evidence="8 14" id="KW-0675">Receptor</keyword>
<dbReference type="Proteomes" id="UP000885826">
    <property type="component" value="Unassembled WGS sequence"/>
</dbReference>
<evidence type="ECO:0000313" key="15">
    <source>
        <dbReference type="Proteomes" id="UP000885826"/>
    </source>
</evidence>
<comment type="subcellular location">
    <subcellularLocation>
        <location evidence="1 10">Cell outer membrane</location>
        <topology evidence="1 10">Multi-pass membrane protein</topology>
    </subcellularLocation>
</comment>
<dbReference type="GO" id="GO:0015344">
    <property type="term" value="F:siderophore uptake transmembrane transporter activity"/>
    <property type="evidence" value="ECO:0007669"/>
    <property type="project" value="TreeGrafter"/>
</dbReference>
<evidence type="ECO:0000256" key="10">
    <source>
        <dbReference type="PROSITE-ProRule" id="PRU01360"/>
    </source>
</evidence>
<evidence type="ECO:0000256" key="11">
    <source>
        <dbReference type="RuleBase" id="RU003357"/>
    </source>
</evidence>
<dbReference type="PROSITE" id="PS52016">
    <property type="entry name" value="TONB_DEPENDENT_REC_3"/>
    <property type="match status" value="1"/>
</dbReference>
<dbReference type="GO" id="GO:0009279">
    <property type="term" value="C:cell outer membrane"/>
    <property type="evidence" value="ECO:0007669"/>
    <property type="project" value="UniProtKB-SubCell"/>
</dbReference>
<evidence type="ECO:0000256" key="4">
    <source>
        <dbReference type="ARBA" id="ARBA00022692"/>
    </source>
</evidence>
<evidence type="ECO:0000256" key="1">
    <source>
        <dbReference type="ARBA" id="ARBA00004571"/>
    </source>
</evidence>
<dbReference type="Gene3D" id="2.170.130.10">
    <property type="entry name" value="TonB-dependent receptor, plug domain"/>
    <property type="match status" value="1"/>
</dbReference>
<evidence type="ECO:0000256" key="5">
    <source>
        <dbReference type="ARBA" id="ARBA00022729"/>
    </source>
</evidence>
<dbReference type="InterPro" id="IPR012910">
    <property type="entry name" value="Plug_dom"/>
</dbReference>
<dbReference type="GO" id="GO:0044718">
    <property type="term" value="P:siderophore transmembrane transport"/>
    <property type="evidence" value="ECO:0007669"/>
    <property type="project" value="TreeGrafter"/>
</dbReference>
<sequence length="922" mass="106165">MAHPGQRWRCTMKKLICLLFIGAFLFASEFGRISGRVTDAETGEPLIGADVIIEGTEYGAATDENGEYTILYVPAGTYQVVASYISYNQYRYTKVVVNADQTTPLNFRLSPTVIQVEGVTAVAERPMIVVSETSTGRAVTSDEMDRLPVTTINQVITLQAGVVQSDLGTHVRGGRADEITYFVDGIITKVPNTGWQSARINPNAVEEVTVVSGGFDAEYGDALSGVINIVTKEGGPKHSGTFRYLTDEMFSGVEKLNYGYNLYDFSLGGPLPLSKRLRYFLSGELMLTDAFEEAYYKVPSPRMDYRGQARFSYLFPNAKGKITLSGFNSREQYVAWRSGSLKYFDHIWMSRTKNWILSGTFNYMLTAKTLTSLKVGATHFDRAYGNRDYEWEAAHDRKWYEDYRFYCEHLIPYMVNSELPIRDVLIDSLMQYHEEYTNRDVAALRNNPYGIEGLFYTYGDYRVWRYWYNNDYQARFDITHSVGKVHEFKTGIDFIQYQIKYYDNNLPTVTNPFWDYYDRDPYKVACYIQDKMDFEGLIARLGVRFDYFEPKAFTFVDPGNFLDSTLVEANATYKISPRLGFSLPVTERMKFRFNYGHYFQLPQLDDMYGTTDTAVIRLALSRGNTIIGNILIKPQKTVMYEVGIENQITDVVAFGFTAYFKDIYDLSQIREVPALPTPYFQFFNVDYGNVKGFEFNIKKQMSNMWALGCTYTLQFAKGTGAWAGEWYYDHYNYQIEPPVIDYWLDFDERHTVNANFDLEFPKDFFLIPLQEFINSFVFSYHSGHPYTPEDLKGNKLGDENSARMPGYWNVDWNFSRRISIGGFNMVLSGMIYNLFNTEQVRDVYVTTGLPDDHGDPEPTLSQFGYLPISSSRYSPQADYNHDGLINPVEMKQAYMAARTDYYEDPRNYYSPFRVRFGIGIGF</sequence>
<keyword evidence="9 10" id="KW-0998">Cell outer membrane</keyword>
<dbReference type="SUPFAM" id="SSF56935">
    <property type="entry name" value="Porins"/>
    <property type="match status" value="1"/>
</dbReference>
<dbReference type="Gene3D" id="2.40.170.20">
    <property type="entry name" value="TonB-dependent receptor, beta-barrel domain"/>
    <property type="match status" value="1"/>
</dbReference>
<evidence type="ECO:0000256" key="3">
    <source>
        <dbReference type="ARBA" id="ARBA00022452"/>
    </source>
</evidence>
<evidence type="ECO:0000256" key="8">
    <source>
        <dbReference type="ARBA" id="ARBA00023170"/>
    </source>
</evidence>
<keyword evidence="2 10" id="KW-0813">Transport</keyword>
<dbReference type="Pfam" id="PF00593">
    <property type="entry name" value="TonB_dep_Rec_b-barrel"/>
    <property type="match status" value="1"/>
</dbReference>
<protein>
    <submittedName>
        <fullName evidence="14">TonB-dependent receptor</fullName>
    </submittedName>
</protein>
<evidence type="ECO:0000256" key="9">
    <source>
        <dbReference type="ARBA" id="ARBA00023237"/>
    </source>
</evidence>
<feature type="domain" description="TonB-dependent receptor plug" evidence="13">
    <location>
        <begin position="137"/>
        <end position="226"/>
    </location>
</feature>
<dbReference type="InterPro" id="IPR037066">
    <property type="entry name" value="Plug_dom_sf"/>
</dbReference>
<proteinExistence type="inferred from homology"/>
<dbReference type="InterPro" id="IPR008969">
    <property type="entry name" value="CarboxyPept-like_regulatory"/>
</dbReference>
<evidence type="ECO:0000256" key="7">
    <source>
        <dbReference type="ARBA" id="ARBA00023136"/>
    </source>
</evidence>
<dbReference type="SUPFAM" id="SSF49464">
    <property type="entry name" value="Carboxypeptidase regulatory domain-like"/>
    <property type="match status" value="1"/>
</dbReference>
<accession>A0A9C9EM84</accession>
<dbReference type="Gene3D" id="2.60.40.1120">
    <property type="entry name" value="Carboxypeptidase-like, regulatory domain"/>
    <property type="match status" value="1"/>
</dbReference>